<dbReference type="InterPro" id="IPR036873">
    <property type="entry name" value="Rhodanese-like_dom_sf"/>
</dbReference>
<dbReference type="Pfam" id="PF00581">
    <property type="entry name" value="Rhodanese"/>
    <property type="match status" value="1"/>
</dbReference>
<dbReference type="OrthoDB" id="9802991at2"/>
<dbReference type="PROSITE" id="PS00380">
    <property type="entry name" value="RHODANESE_1"/>
    <property type="match status" value="1"/>
</dbReference>
<evidence type="ECO:0000313" key="3">
    <source>
        <dbReference type="Proteomes" id="UP000245137"/>
    </source>
</evidence>
<dbReference type="AlphaFoldDB" id="A0A2U1SVJ7"/>
<dbReference type="SMART" id="SM00450">
    <property type="entry name" value="RHOD"/>
    <property type="match status" value="1"/>
</dbReference>
<evidence type="ECO:0000313" key="2">
    <source>
        <dbReference type="EMBL" id="PWB95644.1"/>
    </source>
</evidence>
<dbReference type="PROSITE" id="PS50206">
    <property type="entry name" value="RHODANESE_3"/>
    <property type="match status" value="1"/>
</dbReference>
<dbReference type="EMBL" id="PUIV01000001">
    <property type="protein sequence ID" value="PWB95644.1"/>
    <property type="molecule type" value="Genomic_DNA"/>
</dbReference>
<protein>
    <submittedName>
        <fullName evidence="2">Rhodanese</fullName>
    </submittedName>
</protein>
<dbReference type="InterPro" id="IPR001763">
    <property type="entry name" value="Rhodanese-like_dom"/>
</dbReference>
<sequence>MAEESKIDAARIAHYAAKLEYEIDSWDLRACDEEVVIVDARSPEAYEKEHIPGAIGFPYRIMTEETTTHLRRDVLYVTYCDGVGCNASTKGALNLARLGFRVKELIGGLDWWKRDGYATEGAQSRAGGVTGCAC</sequence>
<dbReference type="PANTHER" id="PTHR43031:SF1">
    <property type="entry name" value="PYRIDINE NUCLEOTIDE-DISULPHIDE OXIDOREDUCTASE"/>
    <property type="match status" value="1"/>
</dbReference>
<accession>A0A2U1SVJ7</accession>
<keyword evidence="3" id="KW-1185">Reference proteome</keyword>
<dbReference type="RefSeq" id="WP_108915324.1">
    <property type="nucleotide sequence ID" value="NZ_BGJY01000001.1"/>
</dbReference>
<dbReference type="InterPro" id="IPR050229">
    <property type="entry name" value="GlpE_sulfurtransferase"/>
</dbReference>
<dbReference type="Proteomes" id="UP000245137">
    <property type="component" value="Unassembled WGS sequence"/>
</dbReference>
<dbReference type="GO" id="GO:0004792">
    <property type="term" value="F:thiosulfate-cyanide sulfurtransferase activity"/>
    <property type="evidence" value="ECO:0007669"/>
    <property type="project" value="InterPro"/>
</dbReference>
<organism evidence="2 3">
    <name type="scientific">Methylosinus sporium</name>
    <dbReference type="NCBI Taxonomy" id="428"/>
    <lineage>
        <taxon>Bacteria</taxon>
        <taxon>Pseudomonadati</taxon>
        <taxon>Pseudomonadota</taxon>
        <taxon>Alphaproteobacteria</taxon>
        <taxon>Hyphomicrobiales</taxon>
        <taxon>Methylocystaceae</taxon>
        <taxon>Methylosinus</taxon>
    </lineage>
</organism>
<name>A0A2U1SVJ7_METSR</name>
<dbReference type="SUPFAM" id="SSF52821">
    <property type="entry name" value="Rhodanese/Cell cycle control phosphatase"/>
    <property type="match status" value="1"/>
</dbReference>
<dbReference type="Gene3D" id="3.40.250.10">
    <property type="entry name" value="Rhodanese-like domain"/>
    <property type="match status" value="1"/>
</dbReference>
<evidence type="ECO:0000259" key="1">
    <source>
        <dbReference type="PROSITE" id="PS50206"/>
    </source>
</evidence>
<comment type="caution">
    <text evidence="2">The sequence shown here is derived from an EMBL/GenBank/DDBJ whole genome shotgun (WGS) entry which is preliminary data.</text>
</comment>
<feature type="domain" description="Rhodanese" evidence="1">
    <location>
        <begin position="31"/>
        <end position="121"/>
    </location>
</feature>
<gene>
    <name evidence="2" type="ORF">C5689_00560</name>
</gene>
<reference evidence="2 3" key="1">
    <citation type="journal article" date="2018" name="Appl. Microbiol. Biotechnol.">
        <title>Co-cultivation of the strictly anaerobic methanogen Methanosarcina barkeri with aerobic methanotrophs in an oxygen-limited membrane bioreactor.</title>
        <authorList>
            <person name="In 't Zandt M.H."/>
            <person name="van den Bosch T.J.M."/>
            <person name="Rijkers R."/>
            <person name="van Kessel M.A.H.J."/>
            <person name="Jetten M.S.M."/>
            <person name="Welte C.U."/>
        </authorList>
    </citation>
    <scope>NUCLEOTIDE SEQUENCE [LARGE SCALE GENOMIC DNA]</scope>
    <source>
        <strain evidence="2 3">DSM 17706</strain>
    </source>
</reference>
<proteinExistence type="predicted"/>
<dbReference type="PANTHER" id="PTHR43031">
    <property type="entry name" value="FAD-DEPENDENT OXIDOREDUCTASE"/>
    <property type="match status" value="1"/>
</dbReference>
<dbReference type="InterPro" id="IPR001307">
    <property type="entry name" value="Thiosulphate_STrfase_CS"/>
</dbReference>